<gene>
    <name evidence="11" type="ORF">FCL54_17130</name>
</gene>
<dbReference type="AlphaFoldDB" id="A0A5R9EY97"/>
<reference evidence="11 12" key="1">
    <citation type="submission" date="2019-04" db="EMBL/GenBank/DDBJ databases">
        <title>Bacillus caeni sp. nov., a bacterium isolated from mangrove sediment.</title>
        <authorList>
            <person name="Huang H."/>
            <person name="Mo K."/>
            <person name="Hu Y."/>
        </authorList>
    </citation>
    <scope>NUCLEOTIDE SEQUENCE [LARGE SCALE GENOMIC DNA]</scope>
    <source>
        <strain evidence="11 12">HB172195</strain>
    </source>
</reference>
<evidence type="ECO:0000259" key="10">
    <source>
        <dbReference type="PROSITE" id="PS51007"/>
    </source>
</evidence>
<name>A0A5R9EY97_9BACL</name>
<evidence type="ECO:0000313" key="11">
    <source>
        <dbReference type="EMBL" id="TLS36107.1"/>
    </source>
</evidence>
<keyword evidence="3 7" id="KW-0479">Metal-binding</keyword>
<comment type="caution">
    <text evidence="11">The sequence shown here is derived from an EMBL/GenBank/DDBJ whole genome shotgun (WGS) entry which is preliminary data.</text>
</comment>
<dbReference type="RefSeq" id="WP_138128022.1">
    <property type="nucleotide sequence ID" value="NZ_SWLG01000013.1"/>
</dbReference>
<dbReference type="InterPro" id="IPR051811">
    <property type="entry name" value="Cytochrome_c550/c551-like"/>
</dbReference>
<dbReference type="InterPro" id="IPR036909">
    <property type="entry name" value="Cyt_c-like_dom_sf"/>
</dbReference>
<feature type="compositionally biased region" description="Low complexity" evidence="8">
    <location>
        <begin position="21"/>
        <end position="40"/>
    </location>
</feature>
<dbReference type="Proteomes" id="UP000308230">
    <property type="component" value="Unassembled WGS sequence"/>
</dbReference>
<evidence type="ECO:0000313" key="12">
    <source>
        <dbReference type="Proteomes" id="UP000308230"/>
    </source>
</evidence>
<evidence type="ECO:0000256" key="2">
    <source>
        <dbReference type="ARBA" id="ARBA00022617"/>
    </source>
</evidence>
<evidence type="ECO:0000256" key="3">
    <source>
        <dbReference type="ARBA" id="ARBA00022723"/>
    </source>
</evidence>
<evidence type="ECO:0000256" key="5">
    <source>
        <dbReference type="ARBA" id="ARBA00023004"/>
    </source>
</evidence>
<comment type="PTM">
    <text evidence="6">Binds 1 heme c group covalently per subunit.</text>
</comment>
<accession>A0A5R9EY97</accession>
<dbReference type="OrthoDB" id="7933886at2"/>
<feature type="binding site" description="axial binding residue" evidence="7">
    <location>
        <position position="96"/>
    </location>
    <ligand>
        <name>heme c</name>
        <dbReference type="ChEBI" id="CHEBI:61717"/>
    </ligand>
    <ligandPart>
        <name>Fe</name>
        <dbReference type="ChEBI" id="CHEBI:18248"/>
    </ligandPart>
</feature>
<feature type="binding site" description="covalent" evidence="6">
    <location>
        <position position="60"/>
    </location>
    <ligand>
        <name>heme c</name>
        <dbReference type="ChEBI" id="CHEBI:61717"/>
    </ligand>
</feature>
<feature type="binding site" description="axial binding residue" evidence="7">
    <location>
        <position position="61"/>
    </location>
    <ligand>
        <name>heme c</name>
        <dbReference type="ChEBI" id="CHEBI:61717"/>
    </ligand>
    <ligandPart>
        <name>Fe</name>
        <dbReference type="ChEBI" id="CHEBI:18248"/>
    </ligandPart>
</feature>
<dbReference type="PIRSF" id="PIRSF000025">
    <property type="entry name" value="Cytc_Bsub_c550"/>
    <property type="match status" value="1"/>
</dbReference>
<feature type="domain" description="Cytochrome c" evidence="10">
    <location>
        <begin position="44"/>
        <end position="117"/>
    </location>
</feature>
<dbReference type="EMBL" id="SWLG01000013">
    <property type="protein sequence ID" value="TLS36107.1"/>
    <property type="molecule type" value="Genomic_DNA"/>
</dbReference>
<feature type="chain" id="PRO_5038634166" evidence="9">
    <location>
        <begin position="20"/>
        <end position="117"/>
    </location>
</feature>
<keyword evidence="1" id="KW-0813">Transport</keyword>
<evidence type="ECO:0000256" key="7">
    <source>
        <dbReference type="PIRSR" id="PIRSR000025-2"/>
    </source>
</evidence>
<evidence type="ECO:0000256" key="4">
    <source>
        <dbReference type="ARBA" id="ARBA00022982"/>
    </source>
</evidence>
<dbReference type="PANTHER" id="PTHR37823:SF4">
    <property type="entry name" value="MENAQUINOL-CYTOCHROME C REDUCTASE CYTOCHROME B_C SUBUNIT"/>
    <property type="match status" value="1"/>
</dbReference>
<dbReference type="GO" id="GO:0009055">
    <property type="term" value="F:electron transfer activity"/>
    <property type="evidence" value="ECO:0007669"/>
    <property type="project" value="InterPro"/>
</dbReference>
<protein>
    <submittedName>
        <fullName evidence="11">Cytochrome c</fullName>
    </submittedName>
</protein>
<dbReference type="GO" id="GO:0016020">
    <property type="term" value="C:membrane"/>
    <property type="evidence" value="ECO:0007669"/>
    <property type="project" value="InterPro"/>
</dbReference>
<dbReference type="InterPro" id="IPR009056">
    <property type="entry name" value="Cyt_c-like_dom"/>
</dbReference>
<keyword evidence="12" id="KW-1185">Reference proteome</keyword>
<keyword evidence="4" id="KW-0249">Electron transport</keyword>
<evidence type="ECO:0000256" key="6">
    <source>
        <dbReference type="PIRSR" id="PIRSR000025-1"/>
    </source>
</evidence>
<dbReference type="NCBIfam" id="NF045774">
    <property type="entry name" value="cytochro_C551"/>
    <property type="match status" value="1"/>
</dbReference>
<dbReference type="SUPFAM" id="SSF46626">
    <property type="entry name" value="Cytochrome c"/>
    <property type="match status" value="1"/>
</dbReference>
<proteinExistence type="predicted"/>
<dbReference type="InterPro" id="IPR012218">
    <property type="entry name" value="Cyt_c_BACSU-c550-type"/>
</dbReference>
<evidence type="ECO:0000256" key="1">
    <source>
        <dbReference type="ARBA" id="ARBA00022448"/>
    </source>
</evidence>
<dbReference type="InterPro" id="IPR054782">
    <property type="entry name" value="Cytochro_C551"/>
</dbReference>
<keyword evidence="2 6" id="KW-0349">Heme</keyword>
<dbReference type="GO" id="GO:0020037">
    <property type="term" value="F:heme binding"/>
    <property type="evidence" value="ECO:0007669"/>
    <property type="project" value="InterPro"/>
</dbReference>
<dbReference type="Pfam" id="PF13442">
    <property type="entry name" value="Cytochrome_CBB3"/>
    <property type="match status" value="1"/>
</dbReference>
<sequence length="117" mass="11699">MKKLLTVSMSLALAIGLTACGGSEESSSNNTGSNGNSDGGATTVDASAAEEVFQQSCAGCHGGNLEGVSGPALKNVGSKLSEDEILTKIQEGGNGMPAGLVKDDKAQNLAAWLAEKE</sequence>
<keyword evidence="9" id="KW-0732">Signal</keyword>
<organism evidence="11 12">
    <name type="scientific">Exobacillus caeni</name>
    <dbReference type="NCBI Taxonomy" id="2574798"/>
    <lineage>
        <taxon>Bacteria</taxon>
        <taxon>Bacillati</taxon>
        <taxon>Bacillota</taxon>
        <taxon>Bacilli</taxon>
        <taxon>Bacillales</taxon>
        <taxon>Guptibacillaceae</taxon>
        <taxon>Exobacillus</taxon>
    </lineage>
</organism>
<feature type="binding site" description="covalent" evidence="6">
    <location>
        <position position="57"/>
    </location>
    <ligand>
        <name>heme c</name>
        <dbReference type="ChEBI" id="CHEBI:61717"/>
    </ligand>
</feature>
<dbReference type="PROSITE" id="PS51257">
    <property type="entry name" value="PROKAR_LIPOPROTEIN"/>
    <property type="match status" value="1"/>
</dbReference>
<evidence type="ECO:0000256" key="8">
    <source>
        <dbReference type="SAM" id="MobiDB-lite"/>
    </source>
</evidence>
<feature type="region of interest" description="Disordered" evidence="8">
    <location>
        <begin position="21"/>
        <end position="46"/>
    </location>
</feature>
<dbReference type="PROSITE" id="PS51007">
    <property type="entry name" value="CYTC"/>
    <property type="match status" value="1"/>
</dbReference>
<dbReference type="GO" id="GO:0005506">
    <property type="term" value="F:iron ion binding"/>
    <property type="evidence" value="ECO:0007669"/>
    <property type="project" value="InterPro"/>
</dbReference>
<feature type="signal peptide" evidence="9">
    <location>
        <begin position="1"/>
        <end position="19"/>
    </location>
</feature>
<dbReference type="Gene3D" id="1.10.760.10">
    <property type="entry name" value="Cytochrome c-like domain"/>
    <property type="match status" value="1"/>
</dbReference>
<dbReference type="PANTHER" id="PTHR37823">
    <property type="entry name" value="CYTOCHROME C-553-LIKE"/>
    <property type="match status" value="1"/>
</dbReference>
<evidence type="ECO:0000256" key="9">
    <source>
        <dbReference type="SAM" id="SignalP"/>
    </source>
</evidence>
<keyword evidence="5 7" id="KW-0408">Iron</keyword>